<protein>
    <submittedName>
        <fullName evidence="2">Uncharacterized protein</fullName>
    </submittedName>
</protein>
<keyword evidence="3" id="KW-1185">Reference proteome</keyword>
<reference evidence="2" key="1">
    <citation type="submission" date="2019-10" db="EMBL/GenBank/DDBJ databases">
        <authorList>
            <person name="Soares A.E.R."/>
            <person name="Aleixo A."/>
            <person name="Schneider P."/>
            <person name="Miyaki C.Y."/>
            <person name="Schneider M.P."/>
            <person name="Mello C."/>
            <person name="Vasconcelos A.T.R."/>
        </authorList>
    </citation>
    <scope>NUCLEOTIDE SEQUENCE</scope>
    <source>
        <tissue evidence="2">Muscle</tissue>
    </source>
</reference>
<feature type="coiled-coil region" evidence="1">
    <location>
        <begin position="137"/>
        <end position="179"/>
    </location>
</feature>
<dbReference type="EMBL" id="WHWB01034711">
    <property type="protein sequence ID" value="KAJ7405409.1"/>
    <property type="molecule type" value="Genomic_DNA"/>
</dbReference>
<dbReference type="Proteomes" id="UP001145742">
    <property type="component" value="Unassembled WGS sequence"/>
</dbReference>
<comment type="caution">
    <text evidence="2">The sequence shown here is derived from an EMBL/GenBank/DDBJ whole genome shotgun (WGS) entry which is preliminary data.</text>
</comment>
<keyword evidence="1" id="KW-0175">Coiled coil</keyword>
<proteinExistence type="predicted"/>
<gene>
    <name evidence="2" type="ORF">WISP_139827</name>
</gene>
<accession>A0ABQ9CS33</accession>
<sequence length="188" mass="22094">MTLCWVGADLLRGRKAAQRDLDRLEIWAEANCMRFKKAKCQVLHLGLNNPIQSYKLGRQWLESGLVEKSLGVLVHSQLNMRLKCVQGVRKVKHILVCISNSVASRTRAVIIPQYLALVRLHLECCVQFWAPHDKKDIEVLEQVQRRAKELMKGLEHESYEEWLRELEVFRLEKRRLRGDMITLYNYLK</sequence>
<evidence type="ECO:0000313" key="3">
    <source>
        <dbReference type="Proteomes" id="UP001145742"/>
    </source>
</evidence>
<evidence type="ECO:0000256" key="1">
    <source>
        <dbReference type="SAM" id="Coils"/>
    </source>
</evidence>
<dbReference type="PANTHER" id="PTHR33332">
    <property type="entry name" value="REVERSE TRANSCRIPTASE DOMAIN-CONTAINING PROTEIN"/>
    <property type="match status" value="1"/>
</dbReference>
<evidence type="ECO:0000313" key="2">
    <source>
        <dbReference type="EMBL" id="KAJ7405409.1"/>
    </source>
</evidence>
<organism evidence="2 3">
    <name type="scientific">Willisornis vidua</name>
    <name type="common">Xingu scale-backed antbird</name>
    <dbReference type="NCBI Taxonomy" id="1566151"/>
    <lineage>
        <taxon>Eukaryota</taxon>
        <taxon>Metazoa</taxon>
        <taxon>Chordata</taxon>
        <taxon>Craniata</taxon>
        <taxon>Vertebrata</taxon>
        <taxon>Euteleostomi</taxon>
        <taxon>Archelosauria</taxon>
        <taxon>Archosauria</taxon>
        <taxon>Dinosauria</taxon>
        <taxon>Saurischia</taxon>
        <taxon>Theropoda</taxon>
        <taxon>Coelurosauria</taxon>
        <taxon>Aves</taxon>
        <taxon>Neognathae</taxon>
        <taxon>Neoaves</taxon>
        <taxon>Telluraves</taxon>
        <taxon>Australaves</taxon>
        <taxon>Passeriformes</taxon>
        <taxon>Thamnophilidae</taxon>
        <taxon>Willisornis</taxon>
    </lineage>
</organism>
<name>A0ABQ9CS33_9PASS</name>